<dbReference type="Gene3D" id="1.10.3720.10">
    <property type="entry name" value="MetI-like"/>
    <property type="match status" value="1"/>
</dbReference>
<evidence type="ECO:0000256" key="7">
    <source>
        <dbReference type="RuleBase" id="RU363032"/>
    </source>
</evidence>
<evidence type="ECO:0000256" key="2">
    <source>
        <dbReference type="ARBA" id="ARBA00022448"/>
    </source>
</evidence>
<comment type="subcellular location">
    <subcellularLocation>
        <location evidence="1 7">Cell membrane</location>
        <topology evidence="1 7">Multi-pass membrane protein</topology>
    </subcellularLocation>
</comment>
<feature type="domain" description="ABC transmembrane type-1" evidence="8">
    <location>
        <begin position="74"/>
        <end position="277"/>
    </location>
</feature>
<keyword evidence="4 7" id="KW-0812">Transmembrane</keyword>
<proteinExistence type="inferred from homology"/>
<feature type="transmembrane region" description="Helical" evidence="7">
    <location>
        <begin position="259"/>
        <end position="282"/>
    </location>
</feature>
<keyword evidence="6 7" id="KW-0472">Membrane</keyword>
<dbReference type="CDD" id="cd06261">
    <property type="entry name" value="TM_PBP2"/>
    <property type="match status" value="1"/>
</dbReference>
<evidence type="ECO:0000313" key="10">
    <source>
        <dbReference type="Proteomes" id="UP000824140"/>
    </source>
</evidence>
<evidence type="ECO:0000259" key="8">
    <source>
        <dbReference type="PROSITE" id="PS50928"/>
    </source>
</evidence>
<dbReference type="GO" id="GO:0055085">
    <property type="term" value="P:transmembrane transport"/>
    <property type="evidence" value="ECO:0007669"/>
    <property type="project" value="InterPro"/>
</dbReference>
<comment type="similarity">
    <text evidence="7">Belongs to the binding-protein-dependent transport system permease family.</text>
</comment>
<dbReference type="InterPro" id="IPR000515">
    <property type="entry name" value="MetI-like"/>
</dbReference>
<dbReference type="EMBL" id="DVJN01000178">
    <property type="protein sequence ID" value="HIS93124.1"/>
    <property type="molecule type" value="Genomic_DNA"/>
</dbReference>
<protein>
    <submittedName>
        <fullName evidence="9">Carbohydrate ABC transporter permease</fullName>
    </submittedName>
</protein>
<dbReference type="AlphaFoldDB" id="A0A9D1G113"/>
<dbReference type="PANTHER" id="PTHR43744">
    <property type="entry name" value="ABC TRANSPORTER PERMEASE PROTEIN MG189-RELATED-RELATED"/>
    <property type="match status" value="1"/>
</dbReference>
<name>A0A9D1G113_9FIRM</name>
<keyword evidence="3" id="KW-1003">Cell membrane</keyword>
<evidence type="ECO:0000256" key="3">
    <source>
        <dbReference type="ARBA" id="ARBA00022475"/>
    </source>
</evidence>
<dbReference type="Pfam" id="PF00528">
    <property type="entry name" value="BPD_transp_1"/>
    <property type="match status" value="1"/>
</dbReference>
<evidence type="ECO:0000256" key="4">
    <source>
        <dbReference type="ARBA" id="ARBA00022692"/>
    </source>
</evidence>
<evidence type="ECO:0000256" key="6">
    <source>
        <dbReference type="ARBA" id="ARBA00023136"/>
    </source>
</evidence>
<dbReference type="PROSITE" id="PS50928">
    <property type="entry name" value="ABC_TM1"/>
    <property type="match status" value="1"/>
</dbReference>
<reference evidence="9" key="2">
    <citation type="journal article" date="2021" name="PeerJ">
        <title>Extensive microbial diversity within the chicken gut microbiome revealed by metagenomics and culture.</title>
        <authorList>
            <person name="Gilroy R."/>
            <person name="Ravi A."/>
            <person name="Getino M."/>
            <person name="Pursley I."/>
            <person name="Horton D.L."/>
            <person name="Alikhan N.F."/>
            <person name="Baker D."/>
            <person name="Gharbi K."/>
            <person name="Hall N."/>
            <person name="Watson M."/>
            <person name="Adriaenssens E.M."/>
            <person name="Foster-Nyarko E."/>
            <person name="Jarju S."/>
            <person name="Secka A."/>
            <person name="Antonio M."/>
            <person name="Oren A."/>
            <person name="Chaudhuri R.R."/>
            <person name="La Ragione R."/>
            <person name="Hildebrand F."/>
            <person name="Pallen M.J."/>
        </authorList>
    </citation>
    <scope>NUCLEOTIDE SEQUENCE</scope>
    <source>
        <strain evidence="9">13766</strain>
    </source>
</reference>
<feature type="transmembrane region" description="Helical" evidence="7">
    <location>
        <begin position="12"/>
        <end position="32"/>
    </location>
</feature>
<feature type="transmembrane region" description="Helical" evidence="7">
    <location>
        <begin position="153"/>
        <end position="173"/>
    </location>
</feature>
<comment type="caution">
    <text evidence="9">The sequence shown here is derived from an EMBL/GenBank/DDBJ whole genome shotgun (WGS) entry which is preliminary data.</text>
</comment>
<reference evidence="9" key="1">
    <citation type="submission" date="2020-10" db="EMBL/GenBank/DDBJ databases">
        <authorList>
            <person name="Gilroy R."/>
        </authorList>
    </citation>
    <scope>NUCLEOTIDE SEQUENCE</scope>
    <source>
        <strain evidence="9">13766</strain>
    </source>
</reference>
<dbReference type="SUPFAM" id="SSF161098">
    <property type="entry name" value="MetI-like"/>
    <property type="match status" value="1"/>
</dbReference>
<dbReference type="InterPro" id="IPR035906">
    <property type="entry name" value="MetI-like_sf"/>
</dbReference>
<dbReference type="Proteomes" id="UP000824140">
    <property type="component" value="Unassembled WGS sequence"/>
</dbReference>
<dbReference type="GO" id="GO:0005886">
    <property type="term" value="C:plasma membrane"/>
    <property type="evidence" value="ECO:0007669"/>
    <property type="project" value="UniProtKB-SubCell"/>
</dbReference>
<feature type="transmembrane region" description="Helical" evidence="7">
    <location>
        <begin position="78"/>
        <end position="99"/>
    </location>
</feature>
<organism evidence="9 10">
    <name type="scientific">Candidatus Alectryocaccomicrobium excrementavium</name>
    <dbReference type="NCBI Taxonomy" id="2840668"/>
    <lineage>
        <taxon>Bacteria</taxon>
        <taxon>Bacillati</taxon>
        <taxon>Bacillota</taxon>
        <taxon>Clostridia</taxon>
        <taxon>Candidatus Alectryocaccomicrobium</taxon>
    </lineage>
</organism>
<keyword evidence="2 7" id="KW-0813">Transport</keyword>
<sequence length="292" mass="32360">MEWRIKVERLFKVFTWVVILLLLVSAGFPLLVTISTSLQSHSEVYASSPVLLPAEPQWHNYVDAMQNGNWGRYLLNSAYVTLWTLVLSLVINSMAGYALARIRFRGRGAVLVLTLAGLMIPPQVTMIPVFTMLRSVPLAGGNDILGQGGTGMMNTYAGLILPYIAGSFGVFLMRQYYVSFPAALDDAARIDGCGRLRTFLRIYVPLSGPAFASLCVTKFTGAWNEYTWPLVMTHTDDMKTVQIALTMFRDEGEIHWNQLMAATLVASVPIYIVFLLTQKYFISGLLVGSVKG</sequence>
<evidence type="ECO:0000256" key="5">
    <source>
        <dbReference type="ARBA" id="ARBA00022989"/>
    </source>
</evidence>
<evidence type="ECO:0000313" key="9">
    <source>
        <dbReference type="EMBL" id="HIS93124.1"/>
    </source>
</evidence>
<keyword evidence="5 7" id="KW-1133">Transmembrane helix</keyword>
<accession>A0A9D1G113</accession>
<dbReference type="PANTHER" id="PTHR43744:SF8">
    <property type="entry name" value="SN-GLYCEROL-3-PHOSPHATE TRANSPORT SYSTEM PERMEASE PROTEIN UGPE"/>
    <property type="match status" value="1"/>
</dbReference>
<gene>
    <name evidence="9" type="ORF">IAA84_08940</name>
</gene>
<feature type="transmembrane region" description="Helical" evidence="7">
    <location>
        <begin position="111"/>
        <end position="133"/>
    </location>
</feature>
<evidence type="ECO:0000256" key="1">
    <source>
        <dbReference type="ARBA" id="ARBA00004651"/>
    </source>
</evidence>